<evidence type="ECO:0000256" key="1">
    <source>
        <dbReference type="SAM" id="Phobius"/>
    </source>
</evidence>
<feature type="transmembrane region" description="Helical" evidence="1">
    <location>
        <begin position="12"/>
        <end position="32"/>
    </location>
</feature>
<keyword evidence="1" id="KW-0472">Membrane</keyword>
<keyword evidence="1" id="KW-1133">Transmembrane helix</keyword>
<accession>A0A657EWU3</accession>
<reference evidence="3" key="1">
    <citation type="submission" date="2018-08" db="EMBL/GenBank/DDBJ databases">
        <authorList>
            <person name="Ashton P.M."/>
            <person name="Dallman T."/>
            <person name="Nair S."/>
            <person name="De Pinna E."/>
            <person name="Peters T."/>
            <person name="Grant K."/>
        </authorList>
    </citation>
    <scope>NUCLEOTIDE SEQUENCE [LARGE SCALE GENOMIC DNA]</scope>
    <source>
        <strain evidence="3">38306</strain>
    </source>
</reference>
<dbReference type="Proteomes" id="UP000885271">
    <property type="component" value="Unassembled WGS sequence"/>
</dbReference>
<proteinExistence type="predicted"/>
<comment type="caution">
    <text evidence="3">The sequence shown here is derived from an EMBL/GenBank/DDBJ whole genome shotgun (WGS) entry which is preliminary data.</text>
</comment>
<dbReference type="EMBL" id="RSQT01000167">
    <property type="protein sequence ID" value="MIQ23902.1"/>
    <property type="molecule type" value="Genomic_DNA"/>
</dbReference>
<dbReference type="Pfam" id="PF04917">
    <property type="entry name" value="Shufflon_N"/>
    <property type="match status" value="1"/>
</dbReference>
<evidence type="ECO:0000313" key="3">
    <source>
        <dbReference type="EMBL" id="MIQ23902.1"/>
    </source>
</evidence>
<protein>
    <submittedName>
        <fullName evidence="3">Shufflon system plasmid conjugative transfer pilus tip adhesin PilV</fullName>
    </submittedName>
</protein>
<organism evidence="3">
    <name type="scientific">Salmonella enteritidis</name>
    <dbReference type="NCBI Taxonomy" id="149539"/>
    <lineage>
        <taxon>Bacteria</taxon>
        <taxon>Pseudomonadati</taxon>
        <taxon>Pseudomonadota</taxon>
        <taxon>Gammaproteobacteria</taxon>
        <taxon>Enterobacterales</taxon>
        <taxon>Enterobacteriaceae</taxon>
        <taxon>Salmonella</taxon>
    </lineage>
</organism>
<feature type="domain" description="Bacterial shufflon protein N-terminal" evidence="2">
    <location>
        <begin position="34"/>
        <end position="228"/>
    </location>
</feature>
<name>A0A657EWU3_SALEN</name>
<dbReference type="AlphaFoldDB" id="A0A657EWU3"/>
<sequence length="323" mass="34423">MQKDNDKGFALLEILGGLVVISLLMPLFWSYIEDYLNEMRNQSAAFHADAYNTAARTYIADNNARLHSGTLPATFTADELIRKGYLKGLNRSPFGQSYTTGIRRNTSTGRLEALTCSTGGENIKDDALRSIASLLPGLGGFIGKNGTATGVFGGWTDKPGDYGLSCNGGHIAIVMMGDDLQESDRLYRFQVPGRPELNQMNTAINMGGNNLNNAGNVNGQSATLKGDVTSENGWLITKNDKGWKNITYGGGFTMTDSQWIRAVGGKGIITSGEIKGGKVSGGTVRSDGRLSTGEYLQLDKTAVANTKCSPDGLVGRDSKGAIL</sequence>
<feature type="non-terminal residue" evidence="3">
    <location>
        <position position="323"/>
    </location>
</feature>
<evidence type="ECO:0000259" key="2">
    <source>
        <dbReference type="Pfam" id="PF04917"/>
    </source>
</evidence>
<dbReference type="InterPro" id="IPR007001">
    <property type="entry name" value="Shufflon_N"/>
</dbReference>
<gene>
    <name evidence="3" type="primary">pilV</name>
    <name evidence="3" type="ORF">ZQ07_25740</name>
</gene>
<keyword evidence="1" id="KW-0812">Transmembrane</keyword>